<evidence type="ECO:0000259" key="7">
    <source>
        <dbReference type="Pfam" id="PF18052"/>
    </source>
</evidence>
<dbReference type="InterPro" id="IPR038005">
    <property type="entry name" value="RX-like_CC"/>
</dbReference>
<dbReference type="InterPro" id="IPR041118">
    <property type="entry name" value="Rx_N"/>
</dbReference>
<keyword evidence="4" id="KW-0547">Nucleotide-binding</keyword>
<comment type="caution">
    <text evidence="9">The sequence shown here is derived from an EMBL/GenBank/DDBJ whole genome shotgun (WGS) entry which is preliminary data.</text>
</comment>
<keyword evidence="6" id="KW-0175">Coiled coil</keyword>
<protein>
    <submittedName>
        <fullName evidence="9">Uncharacterized protein</fullName>
    </submittedName>
</protein>
<gene>
    <name evidence="9" type="ORF">QYE76_048030</name>
</gene>
<proteinExistence type="inferred from homology"/>
<evidence type="ECO:0000256" key="1">
    <source>
        <dbReference type="ARBA" id="ARBA00008894"/>
    </source>
</evidence>
<evidence type="ECO:0000256" key="5">
    <source>
        <dbReference type="ARBA" id="ARBA00022821"/>
    </source>
</evidence>
<dbReference type="Proteomes" id="UP001231189">
    <property type="component" value="Unassembled WGS sequence"/>
</dbReference>
<dbReference type="InterPro" id="IPR055414">
    <property type="entry name" value="LRR_R13L4/SHOC2-like"/>
</dbReference>
<dbReference type="PANTHER" id="PTHR19338:SF18">
    <property type="entry name" value="NB-ARC DOMAIN-CONTAINING PROTEIN"/>
    <property type="match status" value="1"/>
</dbReference>
<dbReference type="AlphaFoldDB" id="A0AAD8WZU7"/>
<dbReference type="SUPFAM" id="SSF52047">
    <property type="entry name" value="RNI-like"/>
    <property type="match status" value="1"/>
</dbReference>
<name>A0AAD8WZU7_LOLMU</name>
<dbReference type="Gene3D" id="1.20.5.4130">
    <property type="match status" value="1"/>
</dbReference>
<feature type="domain" description="Disease resistance R13L4/SHOC-2-like LRR" evidence="8">
    <location>
        <begin position="275"/>
        <end position="490"/>
    </location>
</feature>
<keyword evidence="10" id="KW-1185">Reference proteome</keyword>
<dbReference type="Pfam" id="PF23598">
    <property type="entry name" value="LRR_14"/>
    <property type="match status" value="1"/>
</dbReference>
<dbReference type="InterPro" id="IPR027417">
    <property type="entry name" value="P-loop_NTPase"/>
</dbReference>
<evidence type="ECO:0000313" key="9">
    <source>
        <dbReference type="EMBL" id="KAK1687182.1"/>
    </source>
</evidence>
<dbReference type="EMBL" id="JAUUTY010000002">
    <property type="protein sequence ID" value="KAK1687182.1"/>
    <property type="molecule type" value="Genomic_DNA"/>
</dbReference>
<keyword evidence="2" id="KW-0433">Leucine-rich repeat</keyword>
<evidence type="ECO:0000256" key="4">
    <source>
        <dbReference type="ARBA" id="ARBA00022741"/>
    </source>
</evidence>
<evidence type="ECO:0000256" key="2">
    <source>
        <dbReference type="ARBA" id="ARBA00022614"/>
    </source>
</evidence>
<keyword evidence="3" id="KW-0677">Repeat</keyword>
<organism evidence="9 10">
    <name type="scientific">Lolium multiflorum</name>
    <name type="common">Italian ryegrass</name>
    <name type="synonym">Lolium perenne subsp. multiflorum</name>
    <dbReference type="NCBI Taxonomy" id="4521"/>
    <lineage>
        <taxon>Eukaryota</taxon>
        <taxon>Viridiplantae</taxon>
        <taxon>Streptophyta</taxon>
        <taxon>Embryophyta</taxon>
        <taxon>Tracheophyta</taxon>
        <taxon>Spermatophyta</taxon>
        <taxon>Magnoliopsida</taxon>
        <taxon>Liliopsida</taxon>
        <taxon>Poales</taxon>
        <taxon>Poaceae</taxon>
        <taxon>BOP clade</taxon>
        <taxon>Pooideae</taxon>
        <taxon>Poodae</taxon>
        <taxon>Poeae</taxon>
        <taxon>Poeae Chloroplast Group 2 (Poeae type)</taxon>
        <taxon>Loliodinae</taxon>
        <taxon>Loliinae</taxon>
        <taxon>Lolium</taxon>
    </lineage>
</organism>
<keyword evidence="5" id="KW-0611">Plant defense</keyword>
<evidence type="ECO:0000256" key="6">
    <source>
        <dbReference type="ARBA" id="ARBA00023054"/>
    </source>
</evidence>
<dbReference type="Pfam" id="PF18052">
    <property type="entry name" value="Rx_N"/>
    <property type="match status" value="1"/>
</dbReference>
<dbReference type="PANTHER" id="PTHR19338">
    <property type="entry name" value="TRANSLOCASE OF INNER MITOCHONDRIAL MEMBRANE 13 HOMOLOG"/>
    <property type="match status" value="1"/>
</dbReference>
<reference evidence="9" key="1">
    <citation type="submission" date="2023-07" db="EMBL/GenBank/DDBJ databases">
        <title>A chromosome-level genome assembly of Lolium multiflorum.</title>
        <authorList>
            <person name="Chen Y."/>
            <person name="Copetti D."/>
            <person name="Kolliker R."/>
            <person name="Studer B."/>
        </authorList>
    </citation>
    <scope>NUCLEOTIDE SEQUENCE</scope>
    <source>
        <strain evidence="9">02402/16</strain>
        <tissue evidence="9">Leaf</tissue>
    </source>
</reference>
<dbReference type="GO" id="GO:0006952">
    <property type="term" value="P:defense response"/>
    <property type="evidence" value="ECO:0007669"/>
    <property type="project" value="UniProtKB-KW"/>
</dbReference>
<sequence>MEIAMVAIRPLLTKLGDLLVREFTLENRVRKGIESLLMELTLMHAALNKVAKVPHEQLDEGVKIWAGNVKELSYHMEDIIDAFMLRVEDGGERANPKNKVKKLLKKTIKLFRKGKGLHRISDALDEVVRQAKSLAELRKRYEQEMHDTDASVDPRIVALYTDVTELVGIEETQDELINMLTMDDDLSTHPLKTVSIVGFGGLGKTTLAKAAYDKIKFQFDCAAFVPVSQNPDMKKVFKDILYELDKYKYADIHKATRDERQLIDAIRDFLTKKRFLWGYMDESICKDLVESLGNLRKLEILTILGNGEQIDLMRECWVPPVQLRRLCCHVSMSTFLTMPAYINPSSLRLLSYLDIFVLQVRSRDIQLLGMMPALRYLELRGGHRFSQQNTVERSIVTSDAFQCATVCRFIGITAVPSIFQQGAAPRLQDLCFSFPAKWITRGDFGLSMRHLPSLQKLAVKIWVNESSDSEVDAAEAAVWAAAKDHPNRPLLIIPHRC</sequence>
<evidence type="ECO:0000256" key="3">
    <source>
        <dbReference type="ARBA" id="ARBA00022737"/>
    </source>
</evidence>
<comment type="similarity">
    <text evidence="1">Belongs to the disease resistance NB-LRR family.</text>
</comment>
<accession>A0AAD8WZU7</accession>
<feature type="domain" description="Disease resistance N-terminal" evidence="7">
    <location>
        <begin position="7"/>
        <end position="95"/>
    </location>
</feature>
<dbReference type="Gene3D" id="3.40.50.300">
    <property type="entry name" value="P-loop containing nucleotide triphosphate hydrolases"/>
    <property type="match status" value="1"/>
</dbReference>
<evidence type="ECO:0000259" key="8">
    <source>
        <dbReference type="Pfam" id="PF23598"/>
    </source>
</evidence>
<dbReference type="GO" id="GO:0043531">
    <property type="term" value="F:ADP binding"/>
    <property type="evidence" value="ECO:0007669"/>
    <property type="project" value="InterPro"/>
</dbReference>
<evidence type="ECO:0000313" key="10">
    <source>
        <dbReference type="Proteomes" id="UP001231189"/>
    </source>
</evidence>
<dbReference type="SUPFAM" id="SSF52540">
    <property type="entry name" value="P-loop containing nucleoside triphosphate hydrolases"/>
    <property type="match status" value="1"/>
</dbReference>
<dbReference type="CDD" id="cd14798">
    <property type="entry name" value="RX-CC_like"/>
    <property type="match status" value="1"/>
</dbReference>